<organism evidence="2 3">
    <name type="scientific">Aspergillus ellipticus CBS 707.79</name>
    <dbReference type="NCBI Taxonomy" id="1448320"/>
    <lineage>
        <taxon>Eukaryota</taxon>
        <taxon>Fungi</taxon>
        <taxon>Dikarya</taxon>
        <taxon>Ascomycota</taxon>
        <taxon>Pezizomycotina</taxon>
        <taxon>Eurotiomycetes</taxon>
        <taxon>Eurotiomycetidae</taxon>
        <taxon>Eurotiales</taxon>
        <taxon>Aspergillaceae</taxon>
        <taxon>Aspergillus</taxon>
        <taxon>Aspergillus subgen. Circumdati</taxon>
    </lineage>
</organism>
<proteinExistence type="predicted"/>
<evidence type="ECO:0000313" key="3">
    <source>
        <dbReference type="Proteomes" id="UP000247810"/>
    </source>
</evidence>
<evidence type="ECO:0008006" key="4">
    <source>
        <dbReference type="Google" id="ProtNLM"/>
    </source>
</evidence>
<sequence>MMLILSTPLACLYLSQSGAPVTFCRSIIQKRIRHTSLYTLDCEDDRSATTYLGEYHMVGAMGWGKGQQPSGLLPRG</sequence>
<keyword evidence="3" id="KW-1185">Reference proteome</keyword>
<evidence type="ECO:0000313" key="2">
    <source>
        <dbReference type="EMBL" id="PYH96461.1"/>
    </source>
</evidence>
<evidence type="ECO:0000256" key="1">
    <source>
        <dbReference type="SAM" id="SignalP"/>
    </source>
</evidence>
<dbReference type="EMBL" id="KZ825837">
    <property type="protein sequence ID" value="PYH96461.1"/>
    <property type="molecule type" value="Genomic_DNA"/>
</dbReference>
<gene>
    <name evidence="2" type="ORF">BO71DRAFT_176920</name>
</gene>
<reference evidence="2 3" key="1">
    <citation type="submission" date="2018-02" db="EMBL/GenBank/DDBJ databases">
        <title>The genomes of Aspergillus section Nigri reveals drivers in fungal speciation.</title>
        <authorList>
            <consortium name="DOE Joint Genome Institute"/>
            <person name="Vesth T.C."/>
            <person name="Nybo J."/>
            <person name="Theobald S."/>
            <person name="Brandl J."/>
            <person name="Frisvad J.C."/>
            <person name="Nielsen K.F."/>
            <person name="Lyhne E.K."/>
            <person name="Kogle M.E."/>
            <person name="Kuo A."/>
            <person name="Riley R."/>
            <person name="Clum A."/>
            <person name="Nolan M."/>
            <person name="Lipzen A."/>
            <person name="Salamov A."/>
            <person name="Henrissat B."/>
            <person name="Wiebenga A."/>
            <person name="De vries R.P."/>
            <person name="Grigoriev I.V."/>
            <person name="Mortensen U.H."/>
            <person name="Andersen M.R."/>
            <person name="Baker S.E."/>
        </authorList>
    </citation>
    <scope>NUCLEOTIDE SEQUENCE [LARGE SCALE GENOMIC DNA]</scope>
    <source>
        <strain evidence="2 3">CBS 707.79</strain>
    </source>
</reference>
<protein>
    <recommendedName>
        <fullName evidence="4">Secreted protein</fullName>
    </recommendedName>
</protein>
<dbReference type="Proteomes" id="UP000247810">
    <property type="component" value="Unassembled WGS sequence"/>
</dbReference>
<accession>A0A319DGI2</accession>
<dbReference type="VEuPathDB" id="FungiDB:BO71DRAFT_176920"/>
<feature type="chain" id="PRO_5016286063" description="Secreted protein" evidence="1">
    <location>
        <begin position="18"/>
        <end position="76"/>
    </location>
</feature>
<name>A0A319DGI2_9EURO</name>
<feature type="signal peptide" evidence="1">
    <location>
        <begin position="1"/>
        <end position="17"/>
    </location>
</feature>
<dbReference type="AlphaFoldDB" id="A0A319DGI2"/>
<keyword evidence="1" id="KW-0732">Signal</keyword>